<sequence length="485" mass="53968">MGDASNGLIQISSPNDLLLVPDGPSSNTAYKMAASENALWVVAGINHYVAPEFHPAECSLLKNNEWKHFTKQNNTYLTDAYNLNDIAIDPRNENHVFISSAHTGIFEWLDDEIVNHYMREKKNAPIDLAYIWSIVNGVVMDKNGNLYANNMSDSIPVIVKPDVLLNTDSANYYGWYLYDYETSDIADSDPWLWQTIVTSWGHLWSISARNPVGLFVYDTANTIQTDSDDNYRYAGEVNNSGNDQLLLWDEDGNVLNMDPICLAEDKNGYIWVGTSSGIVVYYRARDIFDIDKPIASRIKISRNDGSGLADYLLENVQVNFIAVDGANRKWIATESNGVYLISADGTETIEEFNTNNSPLLSDRIISLAINPKSGEVFIGTDKGIMSYRGTATEGETNFSNAKAFPNPVQPEYQGLITVTGLMEDSEVRITDISGKIVYQANSTGGQMVWDGKNTYNEKVSSGVYLVFATDDEGSNKMVTKIMIIR</sequence>
<dbReference type="InterPro" id="IPR026444">
    <property type="entry name" value="Secre_tail"/>
</dbReference>
<gene>
    <name evidence="1" type="ORF">JCM21142_31040</name>
</gene>
<proteinExistence type="predicted"/>
<dbReference type="Gene3D" id="2.130.10.10">
    <property type="entry name" value="YVTN repeat-like/Quinoprotein amine dehydrogenase"/>
    <property type="match status" value="1"/>
</dbReference>
<dbReference type="InterPro" id="IPR011110">
    <property type="entry name" value="Reg_prop"/>
</dbReference>
<evidence type="ECO:0000313" key="2">
    <source>
        <dbReference type="Proteomes" id="UP000019402"/>
    </source>
</evidence>
<keyword evidence="2" id="KW-1185">Reference proteome</keyword>
<accession>W7YD57</accession>
<dbReference type="SUPFAM" id="SSF63829">
    <property type="entry name" value="Calcium-dependent phosphotriesterase"/>
    <property type="match status" value="1"/>
</dbReference>
<evidence type="ECO:0000313" key="1">
    <source>
        <dbReference type="EMBL" id="GAF02406.1"/>
    </source>
</evidence>
<dbReference type="RefSeq" id="WP_052522114.1">
    <property type="nucleotide sequence ID" value="NZ_BAMD01000009.1"/>
</dbReference>
<dbReference type="SUPFAM" id="SSF101898">
    <property type="entry name" value="NHL repeat"/>
    <property type="match status" value="1"/>
</dbReference>
<comment type="caution">
    <text evidence="1">The sequence shown here is derived from an EMBL/GenBank/DDBJ whole genome shotgun (WGS) entry which is preliminary data.</text>
</comment>
<dbReference type="AlphaFoldDB" id="W7YD57"/>
<dbReference type="InterPro" id="IPR015943">
    <property type="entry name" value="WD40/YVTN_repeat-like_dom_sf"/>
</dbReference>
<name>W7YD57_9BACT</name>
<evidence type="ECO:0008006" key="3">
    <source>
        <dbReference type="Google" id="ProtNLM"/>
    </source>
</evidence>
<dbReference type="Gene3D" id="2.60.40.4070">
    <property type="match status" value="1"/>
</dbReference>
<reference evidence="1 2" key="1">
    <citation type="journal article" date="2014" name="Genome Announc.">
        <title>Draft Genome Sequence of Cytophaga fermentans JCM 21142T, a Facultative Anaerobe Isolated from Marine Mud.</title>
        <authorList>
            <person name="Starns D."/>
            <person name="Oshima K."/>
            <person name="Suda W."/>
            <person name="Iino T."/>
            <person name="Yuki M."/>
            <person name="Inoue J."/>
            <person name="Kitamura K."/>
            <person name="Iida T."/>
            <person name="Darby A."/>
            <person name="Hattori M."/>
            <person name="Ohkuma M."/>
        </authorList>
    </citation>
    <scope>NUCLEOTIDE SEQUENCE [LARGE SCALE GENOMIC DNA]</scope>
    <source>
        <strain evidence="1 2">JCM 21142</strain>
    </source>
</reference>
<organism evidence="1 2">
    <name type="scientific">Saccharicrinis fermentans DSM 9555 = JCM 21142</name>
    <dbReference type="NCBI Taxonomy" id="869213"/>
    <lineage>
        <taxon>Bacteria</taxon>
        <taxon>Pseudomonadati</taxon>
        <taxon>Bacteroidota</taxon>
        <taxon>Bacteroidia</taxon>
        <taxon>Marinilabiliales</taxon>
        <taxon>Marinilabiliaceae</taxon>
        <taxon>Saccharicrinis</taxon>
    </lineage>
</organism>
<dbReference type="STRING" id="869213.GCA_000517085_03452"/>
<dbReference type="eggNOG" id="COG3292">
    <property type="taxonomic scope" value="Bacteria"/>
</dbReference>
<dbReference type="Proteomes" id="UP000019402">
    <property type="component" value="Unassembled WGS sequence"/>
</dbReference>
<dbReference type="Pfam" id="PF07494">
    <property type="entry name" value="Reg_prop"/>
    <property type="match status" value="1"/>
</dbReference>
<protein>
    <recommendedName>
        <fullName evidence="3">Two component regulator propeller</fullName>
    </recommendedName>
</protein>
<dbReference type="NCBIfam" id="TIGR04183">
    <property type="entry name" value="Por_Secre_tail"/>
    <property type="match status" value="1"/>
</dbReference>
<dbReference type="OrthoDB" id="9807410at2"/>
<dbReference type="EMBL" id="BAMD01000009">
    <property type="protein sequence ID" value="GAF02406.1"/>
    <property type="molecule type" value="Genomic_DNA"/>
</dbReference>